<dbReference type="SUPFAM" id="SSF81923">
    <property type="entry name" value="Double Clp-N motif"/>
    <property type="match status" value="1"/>
</dbReference>
<dbReference type="FunFam" id="3.40.50.300:FF:000010">
    <property type="entry name" value="Chaperone clpB 1, putative"/>
    <property type="match status" value="1"/>
</dbReference>
<dbReference type="Gene3D" id="1.10.1780.10">
    <property type="entry name" value="Clp, N-terminal domain"/>
    <property type="match status" value="1"/>
</dbReference>
<dbReference type="PROSITE" id="PS00871">
    <property type="entry name" value="CLPAB_2"/>
    <property type="match status" value="1"/>
</dbReference>
<feature type="coiled-coil region" evidence="7">
    <location>
        <begin position="435"/>
        <end position="481"/>
    </location>
</feature>
<dbReference type="Pfam" id="PF10431">
    <property type="entry name" value="ClpB_D2-small"/>
    <property type="match status" value="1"/>
</dbReference>
<feature type="compositionally biased region" description="Polar residues" evidence="8">
    <location>
        <begin position="145"/>
        <end position="155"/>
    </location>
</feature>
<dbReference type="GO" id="GO:0005524">
    <property type="term" value="F:ATP binding"/>
    <property type="evidence" value="ECO:0007669"/>
    <property type="project" value="UniProtKB-KW"/>
</dbReference>
<dbReference type="PROSITE" id="PS00870">
    <property type="entry name" value="CLPAB_1"/>
    <property type="match status" value="1"/>
</dbReference>
<dbReference type="SUPFAM" id="SSF52540">
    <property type="entry name" value="P-loop containing nucleoside triphosphate hydrolases"/>
    <property type="match status" value="2"/>
</dbReference>
<evidence type="ECO:0000256" key="1">
    <source>
        <dbReference type="ARBA" id="ARBA00022737"/>
    </source>
</evidence>
<dbReference type="InterPro" id="IPR041546">
    <property type="entry name" value="ClpA/ClpB_AAA_lid"/>
</dbReference>
<evidence type="ECO:0000313" key="11">
    <source>
        <dbReference type="Proteomes" id="UP000191112"/>
    </source>
</evidence>
<keyword evidence="11" id="KW-1185">Reference proteome</keyword>
<gene>
    <name evidence="10" type="ORF">SAMN05660477_02363</name>
</gene>
<evidence type="ECO:0000256" key="4">
    <source>
        <dbReference type="ARBA" id="ARBA00023186"/>
    </source>
</evidence>
<keyword evidence="2 6" id="KW-0547">Nucleotide-binding</keyword>
<dbReference type="GO" id="GO:0008233">
    <property type="term" value="F:peptidase activity"/>
    <property type="evidence" value="ECO:0007669"/>
    <property type="project" value="UniProtKB-KW"/>
</dbReference>
<comment type="similarity">
    <text evidence="6">Belongs to the ClpA/ClpB family.</text>
</comment>
<dbReference type="InterPro" id="IPR004176">
    <property type="entry name" value="Clp_R_N"/>
</dbReference>
<evidence type="ECO:0000256" key="3">
    <source>
        <dbReference type="ARBA" id="ARBA00022840"/>
    </source>
</evidence>
<dbReference type="AlphaFoldDB" id="A0A1T5FW99"/>
<sequence length="842" mass="95382">MDYKFSDGLNRVFKQSKNEARRLQSEFLNTEHFLLGIIKTENSAKEILEGLNADLTQIRRKIETLSTANSNPFVSNMGSISLTKMADQSVKRSELECRQYQSSEINTVHLLLGILYKQEDPTSHILQAYDIDYERVQSEYQKMLKNTDQLPQNSAYDDDDEREDFSQMKKPTGNLGTGKSKTPTLDNFGRDLTALAKDDKLDPVIGREKEIERVSQILSRRKKNNPLLIGEPGVGKSAIAEGLALRIHQKKVSRVLFGKRVITLDLASLVAGTKYRGQFEERMKAIMTELEKNRDVILFIDELHTIVGAGSSTGSLDASNMFKPALARGEIQVIGATTLDEYRQYIEKDGALERRFQKVMVEPTSIEETIQILHQIKDKYEEHHNVHYSDEAINACVNLTARYITDRFLPDKAIDAMDEAGSRVYIKNMKVPTEIIDFENKIEEVKEHKQQAVKKQDYLEARKLKDEEERLQIELNLAQESWDKDVKEKKEEVTEENVAEVVSMMSGVPVTKVGKNELDKLSAMDDKLNGKVIGQEEAVKKVVKAIQRNRAGLKDPNRPIGTFIFLGTTGVGKTELAKVMARELFDSDDALIRIDMSEYMEKFAVSRLVGAPPGYVGYEEGGQLTEAVRRKPYAVVLLDEIEKAHPDVFNILLQILDEGHVTDSLGRKIDFRNTIIILTSNIGTRDLKDFGDGVGFGTSAKKTTSDARARGTIENALKKAFAPEFLNRIDDIIIFNSLEKDDIKKIIDLELNKLYSRIEKLGYKVQLTDEARDFIAEKGWDKDFGARPLKRAIQKYIEDLLAEMLVNKQMKEGQLVTLKLNDAKDALESEAPKKERKKESAE</sequence>
<dbReference type="InterPro" id="IPR050130">
    <property type="entry name" value="ClpA_ClpB"/>
</dbReference>
<dbReference type="Gene3D" id="4.10.860.10">
    <property type="entry name" value="UVR domain"/>
    <property type="match status" value="1"/>
</dbReference>
<dbReference type="GO" id="GO:0005737">
    <property type="term" value="C:cytoplasm"/>
    <property type="evidence" value="ECO:0007669"/>
    <property type="project" value="TreeGrafter"/>
</dbReference>
<name>A0A1T5FW99_9FLAO</name>
<dbReference type="CDD" id="cd19499">
    <property type="entry name" value="RecA-like_ClpB_Hsp104-like"/>
    <property type="match status" value="1"/>
</dbReference>
<dbReference type="PROSITE" id="PS51903">
    <property type="entry name" value="CLP_R"/>
    <property type="match status" value="1"/>
</dbReference>
<dbReference type="GO" id="GO:0034605">
    <property type="term" value="P:cellular response to heat"/>
    <property type="evidence" value="ECO:0007669"/>
    <property type="project" value="TreeGrafter"/>
</dbReference>
<dbReference type="InterPro" id="IPR028299">
    <property type="entry name" value="ClpA/B_CS2"/>
</dbReference>
<keyword evidence="10" id="KW-0645">Protease</keyword>
<dbReference type="InterPro" id="IPR018368">
    <property type="entry name" value="ClpA/B_CS1"/>
</dbReference>
<organism evidence="10 11">
    <name type="scientific">Soonwooa buanensis</name>
    <dbReference type="NCBI Taxonomy" id="619805"/>
    <lineage>
        <taxon>Bacteria</taxon>
        <taxon>Pseudomonadati</taxon>
        <taxon>Bacteroidota</taxon>
        <taxon>Flavobacteriia</taxon>
        <taxon>Flavobacteriales</taxon>
        <taxon>Weeksellaceae</taxon>
        <taxon>Chryseobacterium group</taxon>
        <taxon>Soonwooa</taxon>
    </lineage>
</organism>
<protein>
    <submittedName>
        <fullName evidence="10">ATP-dependent Clp protease ATP-binding subunit ClpC</fullName>
    </submittedName>
</protein>
<dbReference type="GO" id="GO:0016887">
    <property type="term" value="F:ATP hydrolysis activity"/>
    <property type="evidence" value="ECO:0007669"/>
    <property type="project" value="InterPro"/>
</dbReference>
<dbReference type="InterPro" id="IPR027417">
    <property type="entry name" value="P-loop_NTPase"/>
</dbReference>
<dbReference type="InterPro" id="IPR001270">
    <property type="entry name" value="ClpA/B"/>
</dbReference>
<dbReference type="Gene3D" id="1.10.8.60">
    <property type="match status" value="2"/>
</dbReference>
<evidence type="ECO:0000259" key="9">
    <source>
        <dbReference type="PROSITE" id="PS51903"/>
    </source>
</evidence>
<keyword evidence="7" id="KW-0175">Coiled coil</keyword>
<dbReference type="EMBL" id="FUYZ01000008">
    <property type="protein sequence ID" value="SKC00421.1"/>
    <property type="molecule type" value="Genomic_DNA"/>
</dbReference>
<evidence type="ECO:0000256" key="2">
    <source>
        <dbReference type="ARBA" id="ARBA00022741"/>
    </source>
</evidence>
<proteinExistence type="inferred from homology"/>
<dbReference type="InterPro" id="IPR003959">
    <property type="entry name" value="ATPase_AAA_core"/>
</dbReference>
<dbReference type="InterPro" id="IPR036628">
    <property type="entry name" value="Clp_N_dom_sf"/>
</dbReference>
<dbReference type="PANTHER" id="PTHR11638:SF18">
    <property type="entry name" value="HEAT SHOCK PROTEIN 104"/>
    <property type="match status" value="1"/>
</dbReference>
<dbReference type="Pfam" id="PF07724">
    <property type="entry name" value="AAA_2"/>
    <property type="match status" value="1"/>
</dbReference>
<dbReference type="Pfam" id="PF17871">
    <property type="entry name" value="AAA_lid_9"/>
    <property type="match status" value="1"/>
</dbReference>
<dbReference type="PANTHER" id="PTHR11638">
    <property type="entry name" value="ATP-DEPENDENT CLP PROTEASE"/>
    <property type="match status" value="1"/>
</dbReference>
<dbReference type="RefSeq" id="WP_079667566.1">
    <property type="nucleotide sequence ID" value="NZ_FUYZ01000008.1"/>
</dbReference>
<reference evidence="10 11" key="1">
    <citation type="submission" date="2017-02" db="EMBL/GenBank/DDBJ databases">
        <authorList>
            <person name="Peterson S.W."/>
        </authorList>
    </citation>
    <scope>NUCLEOTIDE SEQUENCE [LARGE SCALE GENOMIC DNA]</scope>
    <source>
        <strain evidence="10 11">DSM 22323</strain>
    </source>
</reference>
<dbReference type="SMART" id="SM00382">
    <property type="entry name" value="AAA"/>
    <property type="match status" value="2"/>
</dbReference>
<keyword evidence="10" id="KW-0378">Hydrolase</keyword>
<dbReference type="OrthoDB" id="9803641at2"/>
<evidence type="ECO:0000256" key="5">
    <source>
        <dbReference type="PROSITE-ProRule" id="PRU01251"/>
    </source>
</evidence>
<evidence type="ECO:0000256" key="8">
    <source>
        <dbReference type="SAM" id="MobiDB-lite"/>
    </source>
</evidence>
<dbReference type="Pfam" id="PF02861">
    <property type="entry name" value="Clp_N"/>
    <property type="match status" value="1"/>
</dbReference>
<dbReference type="PRINTS" id="PR00300">
    <property type="entry name" value="CLPPROTEASEA"/>
</dbReference>
<dbReference type="Gene3D" id="3.40.50.300">
    <property type="entry name" value="P-loop containing nucleotide triphosphate hydrolases"/>
    <property type="match status" value="2"/>
</dbReference>
<evidence type="ECO:0000313" key="10">
    <source>
        <dbReference type="EMBL" id="SKC00421.1"/>
    </source>
</evidence>
<accession>A0A1T5FW99</accession>
<dbReference type="Proteomes" id="UP000191112">
    <property type="component" value="Unassembled WGS sequence"/>
</dbReference>
<dbReference type="STRING" id="619805.SAMN05660477_02363"/>
<dbReference type="FunFam" id="3.40.50.300:FF:000025">
    <property type="entry name" value="ATP-dependent Clp protease subunit"/>
    <property type="match status" value="1"/>
</dbReference>
<dbReference type="Pfam" id="PF00004">
    <property type="entry name" value="AAA"/>
    <property type="match status" value="1"/>
</dbReference>
<keyword evidence="3 6" id="KW-0067">ATP-binding</keyword>
<feature type="region of interest" description="Disordered" evidence="8">
    <location>
        <begin position="145"/>
        <end position="183"/>
    </location>
</feature>
<feature type="coiled-coil region" evidence="7">
    <location>
        <begin position="6"/>
        <end position="68"/>
    </location>
</feature>
<dbReference type="GO" id="GO:0006508">
    <property type="term" value="P:proteolysis"/>
    <property type="evidence" value="ECO:0007669"/>
    <property type="project" value="UniProtKB-KW"/>
</dbReference>
<feature type="domain" description="Clp R" evidence="9">
    <location>
        <begin position="1"/>
        <end position="146"/>
    </location>
</feature>
<dbReference type="SMART" id="SM01086">
    <property type="entry name" value="ClpB_D2-small"/>
    <property type="match status" value="1"/>
</dbReference>
<dbReference type="CDD" id="cd00009">
    <property type="entry name" value="AAA"/>
    <property type="match status" value="1"/>
</dbReference>
<evidence type="ECO:0000256" key="6">
    <source>
        <dbReference type="RuleBase" id="RU004432"/>
    </source>
</evidence>
<evidence type="ECO:0000256" key="7">
    <source>
        <dbReference type="SAM" id="Coils"/>
    </source>
</evidence>
<keyword evidence="1 5" id="KW-0677">Repeat</keyword>
<keyword evidence="4 6" id="KW-0143">Chaperone</keyword>
<dbReference type="InterPro" id="IPR003593">
    <property type="entry name" value="AAA+_ATPase"/>
</dbReference>
<dbReference type="InterPro" id="IPR019489">
    <property type="entry name" value="Clp_ATPase_C"/>
</dbReference>